<dbReference type="Proteomes" id="UP000762676">
    <property type="component" value="Unassembled WGS sequence"/>
</dbReference>
<dbReference type="EMBL" id="BMAT01005018">
    <property type="protein sequence ID" value="GFR85495.1"/>
    <property type="molecule type" value="Genomic_DNA"/>
</dbReference>
<dbReference type="InterPro" id="IPR049012">
    <property type="entry name" value="Mutator_transp_dom"/>
</dbReference>
<accession>A0AAV4GKC5</accession>
<dbReference type="Pfam" id="PF20700">
    <property type="entry name" value="Mutator"/>
    <property type="match status" value="1"/>
</dbReference>
<sequence>MMEVKAAEVLWKRSVERHKMRYTTMVSDGDFKAHTRLLEVQPYGPEEKIEKEDCINHVGKTLGAALRNIDADCSKKGITIRGRGRSRLTHEAIRKLQIYYGRAIRSASSSEEIRRNILASIDIYHRYSEMTCLSTSTAPPGPSSWCFFKRSIGEHRYPTGHKNGFTPLSISNCSKSFWSQFTKGLHHCSS</sequence>
<organism evidence="2 3">
    <name type="scientific">Elysia marginata</name>
    <dbReference type="NCBI Taxonomy" id="1093978"/>
    <lineage>
        <taxon>Eukaryota</taxon>
        <taxon>Metazoa</taxon>
        <taxon>Spiralia</taxon>
        <taxon>Lophotrochozoa</taxon>
        <taxon>Mollusca</taxon>
        <taxon>Gastropoda</taxon>
        <taxon>Heterobranchia</taxon>
        <taxon>Euthyneura</taxon>
        <taxon>Panpulmonata</taxon>
        <taxon>Sacoglossa</taxon>
        <taxon>Placobranchoidea</taxon>
        <taxon>Plakobranchidae</taxon>
        <taxon>Elysia</taxon>
    </lineage>
</organism>
<gene>
    <name evidence="2" type="ORF">ElyMa_002442800</name>
</gene>
<evidence type="ECO:0000313" key="3">
    <source>
        <dbReference type="Proteomes" id="UP000762676"/>
    </source>
</evidence>
<keyword evidence="3" id="KW-1185">Reference proteome</keyword>
<evidence type="ECO:0000259" key="1">
    <source>
        <dbReference type="Pfam" id="PF20700"/>
    </source>
</evidence>
<protein>
    <recommendedName>
        <fullName evidence="1">Mutator-like transposase domain-containing protein</fullName>
    </recommendedName>
</protein>
<evidence type="ECO:0000313" key="2">
    <source>
        <dbReference type="EMBL" id="GFR85495.1"/>
    </source>
</evidence>
<feature type="domain" description="Mutator-like transposase" evidence="1">
    <location>
        <begin position="2"/>
        <end position="124"/>
    </location>
</feature>
<reference evidence="2 3" key="1">
    <citation type="journal article" date="2021" name="Elife">
        <title>Chloroplast acquisition without the gene transfer in kleptoplastic sea slugs, Plakobranchus ocellatus.</title>
        <authorList>
            <person name="Maeda T."/>
            <person name="Takahashi S."/>
            <person name="Yoshida T."/>
            <person name="Shimamura S."/>
            <person name="Takaki Y."/>
            <person name="Nagai Y."/>
            <person name="Toyoda A."/>
            <person name="Suzuki Y."/>
            <person name="Arimoto A."/>
            <person name="Ishii H."/>
            <person name="Satoh N."/>
            <person name="Nishiyama T."/>
            <person name="Hasebe M."/>
            <person name="Maruyama T."/>
            <person name="Minagawa J."/>
            <person name="Obokata J."/>
            <person name="Shigenobu S."/>
        </authorList>
    </citation>
    <scope>NUCLEOTIDE SEQUENCE [LARGE SCALE GENOMIC DNA]</scope>
</reference>
<comment type="caution">
    <text evidence="2">The sequence shown here is derived from an EMBL/GenBank/DDBJ whole genome shotgun (WGS) entry which is preliminary data.</text>
</comment>
<proteinExistence type="predicted"/>
<name>A0AAV4GKC5_9GAST</name>
<dbReference type="AlphaFoldDB" id="A0AAV4GKC5"/>